<proteinExistence type="predicted"/>
<evidence type="ECO:0000313" key="2">
    <source>
        <dbReference type="EMBL" id="AYD49038.1"/>
    </source>
</evidence>
<dbReference type="NCBIfam" id="TIGR03783">
    <property type="entry name" value="Bac_Flav_CT_G"/>
    <property type="match status" value="1"/>
</dbReference>
<dbReference type="PANTHER" id="PTHR38467">
    <property type="match status" value="1"/>
</dbReference>
<keyword evidence="3" id="KW-1185">Reference proteome</keyword>
<evidence type="ECO:0000313" key="3">
    <source>
        <dbReference type="Proteomes" id="UP000266118"/>
    </source>
</evidence>
<dbReference type="KEGG" id="ark:D6B99_16300"/>
<sequence length="821" mass="95364">MKKKIFEQPFIGIENESGIEIIYSNTGAFSTILQIVNIAPQYCADTHYYEDYHRFFGQLIKLLGDGHIVQKTDIISSQKFSRNSDKDDYLTRKYFEHFEGRLYKKIQTYLTITREGPKARFFSYDPRALKEFTDKVNKIKDIADNQKIGCSLLNRKEIDLLHNRFRAFNFCDNLFSIGNFSCDEKGIYYADRTVKSLSLIDIDEANLPSSVTTYTRNQEMGEDFPVDNLAFLLNTNAEVLLYNQIIKIPDQRKIKTDLELKKKRHSSMPDPANMLSVNDIDAMFLDIAQNNELLVYSHFNVLVCDKPEKIEKTVNQIENNLFSIGIIPGKNTYNQLELYRSAIPGNAEELKTYDLFLTSRPAAVCFLFKERLTVTEDSDYQLWFTDRQGIPIGIDTSELPLYTNRISNRNRFILGPSGSGKSFFTNSYVKQCYLLGADIVLVDTGNSYSGLCTYVGGKLIIHREDKPITMNPFNIEQEENTEEKRQLLTSLIVLIWKGVNGVLSQVEEDVVTKCVTNYFHDYFYGGRQAVSRLKFDTFFEFSCSEIEKMLLNEKIRFDIDEYRFILKKFYKGGIYQRVLNEEVDNTLFNERFIVFEIDNIKEHKLLFPVTTLIIMDVFIQKMRYKKNKKVLIIEEAWKAIASPMMAGYILYLYKTVRKFAGEAIVVTQELSDIVGNEIVKNSIINNSDTICLLDQTKFKDSFKEIAELLSLNQVEQNKIFTINQLDNKENRNRFKEVYIKRGATGEVYGVEVPLEEYLTYTTERPEKDAFQIYLQFFSSYEKAMDSFVYDFQSSNLKLPEFVKIINKSESVFQHNLPVEAL</sequence>
<organism evidence="2 3">
    <name type="scientific">Arachidicoccus soli</name>
    <dbReference type="NCBI Taxonomy" id="2341117"/>
    <lineage>
        <taxon>Bacteria</taxon>
        <taxon>Pseudomonadati</taxon>
        <taxon>Bacteroidota</taxon>
        <taxon>Chitinophagia</taxon>
        <taxon>Chitinophagales</taxon>
        <taxon>Chitinophagaceae</taxon>
        <taxon>Arachidicoccus</taxon>
    </lineage>
</organism>
<protein>
    <submittedName>
        <fullName evidence="2">TraG family conjugative transposon ATPase</fullName>
    </submittedName>
</protein>
<feature type="domain" description="TraG P-loop" evidence="1">
    <location>
        <begin position="384"/>
        <end position="788"/>
    </location>
</feature>
<dbReference type="Gene3D" id="1.10.8.730">
    <property type="match status" value="1"/>
</dbReference>
<dbReference type="Gene3D" id="3.40.50.300">
    <property type="entry name" value="P-loop containing nucleotide triphosphate hydrolases"/>
    <property type="match status" value="1"/>
</dbReference>
<name>A0A386HST1_9BACT</name>
<dbReference type="OrthoDB" id="596266at2"/>
<reference evidence="2 3" key="1">
    <citation type="submission" date="2018-09" db="EMBL/GenBank/DDBJ databases">
        <title>Arachidicoccus sp. nov., a bacterium isolated from soil.</title>
        <authorList>
            <person name="Weon H.-Y."/>
            <person name="Kwon S.-W."/>
            <person name="Lee S.A."/>
        </authorList>
    </citation>
    <scope>NUCLEOTIDE SEQUENCE [LARGE SCALE GENOMIC DNA]</scope>
    <source>
        <strain evidence="2 3">KIS59-12</strain>
    </source>
</reference>
<evidence type="ECO:0000259" key="1">
    <source>
        <dbReference type="Pfam" id="PF19044"/>
    </source>
</evidence>
<dbReference type="InterPro" id="IPR027417">
    <property type="entry name" value="P-loop_NTPase"/>
</dbReference>
<dbReference type="InterPro" id="IPR043964">
    <property type="entry name" value="P-loop_TraG"/>
</dbReference>
<gene>
    <name evidence="2" type="primary">traG</name>
    <name evidence="2" type="ORF">D6B99_16300</name>
</gene>
<dbReference type="RefSeq" id="WP_119990363.1">
    <property type="nucleotide sequence ID" value="NZ_CP032489.1"/>
</dbReference>
<dbReference type="Pfam" id="PF19044">
    <property type="entry name" value="P-loop_TraG"/>
    <property type="match status" value="1"/>
</dbReference>
<dbReference type="InterPro" id="IPR022509">
    <property type="entry name" value="Conjugation_ATPase_TraG"/>
</dbReference>
<dbReference type="PANTHER" id="PTHR38467:SF1">
    <property type="entry name" value="CONJUGATIVE TRANSFER: ASSEMBLY"/>
    <property type="match status" value="1"/>
</dbReference>
<accession>A0A386HST1</accession>
<dbReference type="Proteomes" id="UP000266118">
    <property type="component" value="Chromosome"/>
</dbReference>
<dbReference type="EMBL" id="CP032489">
    <property type="protein sequence ID" value="AYD49038.1"/>
    <property type="molecule type" value="Genomic_DNA"/>
</dbReference>
<dbReference type="SUPFAM" id="SSF52540">
    <property type="entry name" value="P-loop containing nucleoside triphosphate hydrolases"/>
    <property type="match status" value="1"/>
</dbReference>
<dbReference type="InterPro" id="IPR053155">
    <property type="entry name" value="F-pilin_assembly_TraC"/>
</dbReference>
<dbReference type="AlphaFoldDB" id="A0A386HST1"/>